<evidence type="ECO:0000259" key="24">
    <source>
        <dbReference type="PROSITE" id="PS51338"/>
    </source>
</evidence>
<dbReference type="GO" id="GO:0097352">
    <property type="term" value="P:autophagosome maturation"/>
    <property type="evidence" value="ECO:0007669"/>
    <property type="project" value="TreeGrafter"/>
</dbReference>
<evidence type="ECO:0000256" key="13">
    <source>
        <dbReference type="ARBA" id="ARBA00023136"/>
    </source>
</evidence>
<dbReference type="InterPro" id="IPR013606">
    <property type="entry name" value="I-BAR_dom"/>
</dbReference>
<dbReference type="Pfam" id="PF06462">
    <property type="entry name" value="Hyd_WA"/>
    <property type="match status" value="8"/>
</dbReference>
<evidence type="ECO:0000313" key="25">
    <source>
        <dbReference type="EMBL" id="KAK2820806.1"/>
    </source>
</evidence>
<dbReference type="EMBL" id="JAUPFM010000019">
    <property type="protein sequence ID" value="KAK2820806.1"/>
    <property type="molecule type" value="Genomic_DNA"/>
</dbReference>
<dbReference type="PANTHER" id="PTHR23250">
    <property type="entry name" value="DYSFERLIN-RELATED"/>
    <property type="match status" value="1"/>
</dbReference>
<feature type="domain" description="SH3" evidence="23">
    <location>
        <begin position="324"/>
        <end position="387"/>
    </location>
</feature>
<evidence type="ECO:0000313" key="26">
    <source>
        <dbReference type="Proteomes" id="UP001187415"/>
    </source>
</evidence>
<dbReference type="SUPFAM" id="SSF50044">
    <property type="entry name" value="SH3-domain"/>
    <property type="match status" value="1"/>
</dbReference>
<feature type="region of interest" description="Disordered" evidence="22">
    <location>
        <begin position="1673"/>
        <end position="1708"/>
    </location>
</feature>
<dbReference type="FunFam" id="2.30.29.30:FF:000690">
    <property type="entry name" value="Tectonin beta-propeller repeat-containing protein 1"/>
    <property type="match status" value="1"/>
</dbReference>
<evidence type="ECO:0000256" key="9">
    <source>
        <dbReference type="ARBA" id="ARBA00022737"/>
    </source>
</evidence>
<feature type="domain" description="IMD" evidence="24">
    <location>
        <begin position="1"/>
        <end position="248"/>
    </location>
</feature>
<keyword evidence="10" id="KW-0072">Autophagy</keyword>
<dbReference type="GO" id="GO:0003779">
    <property type="term" value="F:actin binding"/>
    <property type="evidence" value="ECO:0007669"/>
    <property type="project" value="UniProtKB-KW"/>
</dbReference>
<dbReference type="FunFam" id="1.20.1270.60:FF:000043">
    <property type="entry name" value="Brain-specific angiogenesis inhibitor 1-associated protein 2-like 1"/>
    <property type="match status" value="1"/>
</dbReference>
<dbReference type="FunFam" id="2.30.30.40:FF:000018">
    <property type="entry name" value="Brain-specific angiogenesis inhibitor 1-associated protein 2"/>
    <property type="match status" value="1"/>
</dbReference>
<dbReference type="SMART" id="SM00326">
    <property type="entry name" value="SH3"/>
    <property type="match status" value="1"/>
</dbReference>
<evidence type="ECO:0000256" key="21">
    <source>
        <dbReference type="PROSITE-ProRule" id="PRU00192"/>
    </source>
</evidence>
<keyword evidence="7" id="KW-0963">Cytoplasm</keyword>
<dbReference type="InterPro" id="IPR036028">
    <property type="entry name" value="SH3-like_dom_sf"/>
</dbReference>
<evidence type="ECO:0000256" key="3">
    <source>
        <dbReference type="ARBA" id="ARBA00004656"/>
    </source>
</evidence>
<dbReference type="InterPro" id="IPR001452">
    <property type="entry name" value="SH3_domain"/>
</dbReference>
<keyword evidence="6 21" id="KW-0728">SH3 domain</keyword>
<dbReference type="InterPro" id="IPR051513">
    <property type="entry name" value="Tectonin_beta-prop"/>
</dbReference>
<feature type="compositionally biased region" description="Low complexity" evidence="22">
    <location>
        <begin position="302"/>
        <end position="320"/>
    </location>
</feature>
<organism evidence="25 26">
    <name type="scientific">Channa striata</name>
    <name type="common">Snakehead murrel</name>
    <name type="synonym">Ophicephalus striatus</name>
    <dbReference type="NCBI Taxonomy" id="64152"/>
    <lineage>
        <taxon>Eukaryota</taxon>
        <taxon>Metazoa</taxon>
        <taxon>Chordata</taxon>
        <taxon>Craniata</taxon>
        <taxon>Vertebrata</taxon>
        <taxon>Euteleostomi</taxon>
        <taxon>Actinopterygii</taxon>
        <taxon>Neopterygii</taxon>
        <taxon>Teleostei</taxon>
        <taxon>Neoteleostei</taxon>
        <taxon>Acanthomorphata</taxon>
        <taxon>Anabantaria</taxon>
        <taxon>Anabantiformes</taxon>
        <taxon>Channoidei</taxon>
        <taxon>Channidae</taxon>
        <taxon>Channa</taxon>
    </lineage>
</organism>
<feature type="region of interest" description="Disordered" evidence="22">
    <location>
        <begin position="928"/>
        <end position="949"/>
    </location>
</feature>
<dbReference type="InterPro" id="IPR006624">
    <property type="entry name" value="Beta-propeller_rpt_TECPR"/>
</dbReference>
<dbReference type="InterPro" id="IPR027267">
    <property type="entry name" value="AH/BAR_dom_sf"/>
</dbReference>
<dbReference type="Pfam" id="PF06398">
    <property type="entry name" value="Pex24p"/>
    <property type="match status" value="2"/>
</dbReference>
<feature type="region of interest" description="Disordered" evidence="22">
    <location>
        <begin position="411"/>
        <end position="437"/>
    </location>
</feature>
<keyword evidence="12" id="KW-0446">Lipid-binding</keyword>
<comment type="similarity">
    <text evidence="4">Belongs to the TECPR1 family.</text>
</comment>
<feature type="compositionally biased region" description="Low complexity" evidence="22">
    <location>
        <begin position="1687"/>
        <end position="1698"/>
    </location>
</feature>
<dbReference type="SMART" id="SM00694">
    <property type="entry name" value="DysFC"/>
    <property type="match status" value="2"/>
</dbReference>
<dbReference type="PROSITE" id="PS51338">
    <property type="entry name" value="IMD"/>
    <property type="match status" value="1"/>
</dbReference>
<evidence type="ECO:0000256" key="15">
    <source>
        <dbReference type="ARBA" id="ARBA00023212"/>
    </source>
</evidence>
<keyword evidence="14" id="KW-0009">Actin-binding</keyword>
<keyword evidence="16" id="KW-0458">Lysosome</keyword>
<dbReference type="GO" id="GO:0005856">
    <property type="term" value="C:cytoskeleton"/>
    <property type="evidence" value="ECO:0007669"/>
    <property type="project" value="UniProtKB-SubCell"/>
</dbReference>
<evidence type="ECO:0000256" key="20">
    <source>
        <dbReference type="ARBA" id="ARBA00080092"/>
    </source>
</evidence>
<dbReference type="Pfam" id="PF14604">
    <property type="entry name" value="SH3_9"/>
    <property type="match status" value="1"/>
</dbReference>
<comment type="function">
    <text evidence="18">May function as adapter protein. Involved in the formation of clusters of actin bundles. Plays a role in the reorganization of the actin cytoskeleton in response to bacterial infection.</text>
</comment>
<dbReference type="SUPFAM" id="SSF103657">
    <property type="entry name" value="BAR/IMD domain-like"/>
    <property type="match status" value="1"/>
</dbReference>
<evidence type="ECO:0000256" key="18">
    <source>
        <dbReference type="ARBA" id="ARBA00054781"/>
    </source>
</evidence>
<accession>A0AA88LR31</accession>
<evidence type="ECO:0000256" key="4">
    <source>
        <dbReference type="ARBA" id="ARBA00005966"/>
    </source>
</evidence>
<comment type="caution">
    <text evidence="25">The sequence shown here is derived from an EMBL/GenBank/DDBJ whole genome shotgun (WGS) entry which is preliminary data.</text>
</comment>
<reference evidence="25" key="1">
    <citation type="submission" date="2023-07" db="EMBL/GenBank/DDBJ databases">
        <title>Chromosome-level Genome Assembly of Striped Snakehead (Channa striata).</title>
        <authorList>
            <person name="Liu H."/>
        </authorList>
    </citation>
    <scope>NUCLEOTIDE SEQUENCE</scope>
    <source>
        <strain evidence="25">Gz</strain>
        <tissue evidence="25">Muscle</tissue>
    </source>
</reference>
<keyword evidence="17" id="KW-0968">Cytoplasmic vesicle</keyword>
<dbReference type="GO" id="GO:0000421">
    <property type="term" value="C:autophagosome membrane"/>
    <property type="evidence" value="ECO:0007669"/>
    <property type="project" value="UniProtKB-SubCell"/>
</dbReference>
<keyword evidence="15" id="KW-0206">Cytoskeleton</keyword>
<evidence type="ECO:0000256" key="10">
    <source>
        <dbReference type="ARBA" id="ARBA00023006"/>
    </source>
</evidence>
<evidence type="ECO:0000256" key="6">
    <source>
        <dbReference type="ARBA" id="ARBA00022443"/>
    </source>
</evidence>
<dbReference type="GO" id="GO:0032266">
    <property type="term" value="F:phosphatidylinositol-3-phosphate binding"/>
    <property type="evidence" value="ECO:0007669"/>
    <property type="project" value="TreeGrafter"/>
</dbReference>
<dbReference type="PANTHER" id="PTHR23250:SF11">
    <property type="entry name" value="TECTONIN BETA-PROPELLER REPEAT-CONTAINING PROTEIN 1 ISOFORM X1"/>
    <property type="match status" value="1"/>
</dbReference>
<evidence type="ECO:0000256" key="16">
    <source>
        <dbReference type="ARBA" id="ARBA00023228"/>
    </source>
</evidence>
<protein>
    <recommendedName>
        <fullName evidence="19">BAR/IMD domain-containing adapter protein 2-like 1</fullName>
    </recommendedName>
    <alternativeName>
        <fullName evidence="20">Brain-specific angiogenesis inhibitor 1-associated protein 2-like protein 1</fullName>
    </alternativeName>
    <alternativeName>
        <fullName evidence="5">Tectonin beta-propeller repeat-containing protein 1</fullName>
    </alternativeName>
</protein>
<sequence>MSRAPDEVSKLTESTYKNVMEQFNPGLRNLVNVGKSYEKSVTAMTVAGRAYFDAVSKIGENAIASPVSRELGVVLMEIAEAHMKVHNELEENFKRFHREIIIELEKKTEMDVKYMTATFKRYQSEHKLKQDSLERSQTDLKKLRRKSQGKHSSKYEIKENEFMETISSRQMDMQKFIADGCREALLEEKRRFCFLADKHCMFSYHISNFHEKAKETLSMKLPSWQDKCGDITNVPDTVVTMIEGLSTTPEQSPLVERYDRNNMESMVPPPAPPQKAHISPLANMFNPEPRSPLTSSSDHNSDQGSLGDSSLSRSTSQSSGLNVGRKFRVKTIFPHTSGSNNTLLSFDDGDTIDLLIQEEKDGWLYGELEKTGQRGWFPSSYCRPYAEPVTTNSSNLGSSVCSLSVASLPEHEEEEPVLLPPPDYSDESPSRPVVPSTLSSHNKVSLVNGTAKAPFLGGGNPFATVKLRPTVVVVDTNNGNYYAEGETRGAAMPVSLLWAVDVYGRVYSLSTAGQQWEQCRDAQMEFKRVTAAQQCCWGIACDNNIHLNVHVSDLPIRYQEEAYENQRWNPVDGFSERLLPSDRWQWSDVTGLQHQPLDSFQLPSSSWEWESDWYVDENFEGEPTEKGGWSYAIDFPATYTKDKKWNSCVRRRRWLRYRRYTAMDTWAKIPSQQTTLPDPFSDISCGGWEISEEPRGRLSLWAVSLQGKVWFREGICHHSPEGSLWEEVSLPGEVVQISCGPGDLLWAVLWEGQLIVREGIGRDCPKGTSWAVVDSPSPDVGVIHVAVGVSVVWAVTKDNKVWFRRGVNSHNPCGSGWISMVGEMIMVNVGLNDQVWGISCEDRAVYFRQGVTFSELSGKTWKLISVPRDGDRSHSSASVNSVQSAGCFFCGEVRGQSVVNDVDSDTERGSTDGATCLVTSASPESFVEAPLDQTSNQPTETPKPHIPKVTSDSFISELVSDREPARTSRDIGPAIPAVLEEGSIIREGEVKAPCADVALSPGQSGGPLDLQWSNVDLEEAQAKQAQQAQPGVPQDSAETSSLSSVATYTLAMEDPYGADEHPLWAWVSGGGCSVDSHSQLSWFNCSLNTSSMIQSVQSMSLSVTPAQTAAWRKQIFEQLSERTKREIDHFRHYEQAVEQSVWVKKGSMQWWRDWKPHKWIDVHFALEQFSGPEGNKDGIIFIYYNFYEEKKYLHAFINEITILVPVLNDFKHTFAIYTAERTKQRWPIRLAAATELEMRDWLALLSVSCCDARGIQGPPSKQAIWSITCKGDIFVSEPSPSLEAVPYPTPCDRMFWRQIGGHLRIVECNSVGIVWGIGYDHTPWVYTGGYGGGFFQGLASSTDNIYTQTDVKSVYIYENQRWNPVTGYTSRGLPTDRYMWSDASGLHECTKTNTRPPSPQWTWVSDWAIDYSPSGGTDREGWQYAADFPASYHGYKTMKDFVRRRRWARKCKLTTTGPWQEIPPIQLSDVAILPCAAESSVDVVPLWAISNKGDVLCRLGVTQVTPAGTSWLHVGTDQPFNSISIGAASQVWAIAKDGSAFYRGSVSTQSPAGDSWFHIPSPVRQKLKQVSVGRTSVYTVDENGNLWYRQGVTPSYPQGSSWEHISNNVRKVSVGPLDQVWIIADKVQGSHSLSCGTVCHRLGVQPTEPKGQSWDYGIGGGWDHITVRGNSMDPPRISLSLSPGPASSDPHSLPSVSSTEASDSVVIC</sequence>
<dbReference type="GO" id="GO:0031410">
    <property type="term" value="C:cytoplasmic vesicle"/>
    <property type="evidence" value="ECO:0007669"/>
    <property type="project" value="UniProtKB-KW"/>
</dbReference>
<feature type="region of interest" description="Disordered" evidence="22">
    <location>
        <begin position="262"/>
        <end position="320"/>
    </location>
</feature>
<keyword evidence="13" id="KW-0472">Membrane</keyword>
<evidence type="ECO:0000256" key="7">
    <source>
        <dbReference type="ARBA" id="ARBA00022490"/>
    </source>
</evidence>
<evidence type="ECO:0000256" key="11">
    <source>
        <dbReference type="ARBA" id="ARBA00023054"/>
    </source>
</evidence>
<dbReference type="PROSITE" id="PS50002">
    <property type="entry name" value="SH3"/>
    <property type="match status" value="1"/>
</dbReference>
<evidence type="ECO:0000256" key="1">
    <source>
        <dbReference type="ARBA" id="ARBA00004245"/>
    </source>
</evidence>
<dbReference type="Gene3D" id="2.30.30.40">
    <property type="entry name" value="SH3 Domains"/>
    <property type="match status" value="1"/>
</dbReference>
<evidence type="ECO:0000256" key="19">
    <source>
        <dbReference type="ARBA" id="ARBA00070318"/>
    </source>
</evidence>
<evidence type="ECO:0000256" key="22">
    <source>
        <dbReference type="SAM" id="MobiDB-lite"/>
    </source>
</evidence>
<evidence type="ECO:0000256" key="14">
    <source>
        <dbReference type="ARBA" id="ARBA00023203"/>
    </source>
</evidence>
<keyword evidence="9" id="KW-0677">Repeat</keyword>
<dbReference type="SMART" id="SM00706">
    <property type="entry name" value="TECPR"/>
    <property type="match status" value="11"/>
</dbReference>
<evidence type="ECO:0000256" key="2">
    <source>
        <dbReference type="ARBA" id="ARBA00004652"/>
    </source>
</evidence>
<keyword evidence="26" id="KW-1185">Reference proteome</keyword>
<keyword evidence="8" id="KW-0597">Phosphoprotein</keyword>
<dbReference type="CDD" id="cd13300">
    <property type="entry name" value="PH1_TECPR1"/>
    <property type="match status" value="1"/>
</dbReference>
<evidence type="ECO:0000256" key="5">
    <source>
        <dbReference type="ARBA" id="ARBA00016409"/>
    </source>
</evidence>
<evidence type="ECO:0000256" key="8">
    <source>
        <dbReference type="ARBA" id="ARBA00022553"/>
    </source>
</evidence>
<dbReference type="SMART" id="SM00693">
    <property type="entry name" value="DysFN"/>
    <property type="match status" value="2"/>
</dbReference>
<dbReference type="InterPro" id="IPR010482">
    <property type="entry name" value="TECPR1-like_DysF"/>
</dbReference>
<evidence type="ECO:0000256" key="12">
    <source>
        <dbReference type="ARBA" id="ARBA00023121"/>
    </source>
</evidence>
<dbReference type="Gene3D" id="1.20.1270.60">
    <property type="entry name" value="Arfaptin homology (AH) domain/BAR domain"/>
    <property type="match status" value="1"/>
</dbReference>
<dbReference type="InterPro" id="IPR006614">
    <property type="entry name" value="Peroxin/Ferlin"/>
</dbReference>
<proteinExistence type="inferred from homology"/>
<dbReference type="GO" id="GO:0007009">
    <property type="term" value="P:plasma membrane organization"/>
    <property type="evidence" value="ECO:0007669"/>
    <property type="project" value="InterPro"/>
</dbReference>
<gene>
    <name evidence="25" type="ORF">Q5P01_023765</name>
</gene>
<evidence type="ECO:0000256" key="17">
    <source>
        <dbReference type="ARBA" id="ARBA00023329"/>
    </source>
</evidence>
<evidence type="ECO:0000259" key="23">
    <source>
        <dbReference type="PROSITE" id="PS50002"/>
    </source>
</evidence>
<dbReference type="Pfam" id="PF08397">
    <property type="entry name" value="IMD"/>
    <property type="match status" value="1"/>
</dbReference>
<comment type="subcellular location">
    <subcellularLocation>
        <location evidence="1">Cytoplasm</location>
        <location evidence="1">Cytoskeleton</location>
    </subcellularLocation>
    <subcellularLocation>
        <location evidence="2">Cytoplasmic vesicle</location>
        <location evidence="2">Autophagosome membrane</location>
    </subcellularLocation>
    <subcellularLocation>
        <location evidence="3">Lysosome membrane</location>
    </subcellularLocation>
</comment>
<keyword evidence="11" id="KW-0175">Coiled coil</keyword>
<dbReference type="GO" id="GO:0005765">
    <property type="term" value="C:lysosomal membrane"/>
    <property type="evidence" value="ECO:0007669"/>
    <property type="project" value="UniProtKB-SubCell"/>
</dbReference>
<name>A0AA88LR31_CHASR</name>
<dbReference type="SUPFAM" id="SSF50729">
    <property type="entry name" value="PH domain-like"/>
    <property type="match status" value="1"/>
</dbReference>
<dbReference type="Proteomes" id="UP001187415">
    <property type="component" value="Unassembled WGS sequence"/>
</dbReference>